<name>A0A7C1NMM1_UNCC3</name>
<dbReference type="Proteomes" id="UP000885695">
    <property type="component" value="Unassembled WGS sequence"/>
</dbReference>
<sequence length="209" mass="23562">MVNEEKLKVEEEIPPSPSEEETLREEPPKEEIPKVEPPETTNYKAEFEKKEKELEEKEKEANRLGFQNRKMKKKLDDEGIEFEENEPGGLSEDSVRDIVDGAVDKRVKPLEEELTKTKAERDEALRVAASRANLSTGGGDGGQKLPVVVKPPPFSELDRKLMASQGITWDVTKIDPETGQKGVFTDKHGKIYPLVYKRTGDVRSTTKAE</sequence>
<accession>A0A7C1NMM1</accession>
<protein>
    <submittedName>
        <fullName evidence="2">Uncharacterized protein</fullName>
    </submittedName>
</protein>
<comment type="caution">
    <text evidence="2">The sequence shown here is derived from an EMBL/GenBank/DDBJ whole genome shotgun (WGS) entry which is preliminary data.</text>
</comment>
<evidence type="ECO:0000256" key="1">
    <source>
        <dbReference type="SAM" id="MobiDB-lite"/>
    </source>
</evidence>
<gene>
    <name evidence="2" type="ORF">ENI13_02005</name>
</gene>
<feature type="region of interest" description="Disordered" evidence="1">
    <location>
        <begin position="1"/>
        <end position="97"/>
    </location>
</feature>
<feature type="compositionally biased region" description="Basic and acidic residues" evidence="1">
    <location>
        <begin position="1"/>
        <end position="11"/>
    </location>
</feature>
<feature type="compositionally biased region" description="Basic and acidic residues" evidence="1">
    <location>
        <begin position="45"/>
        <end position="62"/>
    </location>
</feature>
<feature type="region of interest" description="Disordered" evidence="1">
    <location>
        <begin position="132"/>
        <end position="151"/>
    </location>
</feature>
<organism evidence="2">
    <name type="scientific">candidate division CPR3 bacterium</name>
    <dbReference type="NCBI Taxonomy" id="2268181"/>
    <lineage>
        <taxon>Bacteria</taxon>
        <taxon>Bacteria division CPR3</taxon>
    </lineage>
</organism>
<evidence type="ECO:0000313" key="2">
    <source>
        <dbReference type="EMBL" id="HEB13734.1"/>
    </source>
</evidence>
<dbReference type="EMBL" id="DRHL01000117">
    <property type="protein sequence ID" value="HEB13734.1"/>
    <property type="molecule type" value="Genomic_DNA"/>
</dbReference>
<reference evidence="2" key="1">
    <citation type="journal article" date="2020" name="mSystems">
        <title>Genome- and Community-Level Interaction Insights into Carbon Utilization and Element Cycling Functions of Hydrothermarchaeota in Hydrothermal Sediment.</title>
        <authorList>
            <person name="Zhou Z."/>
            <person name="Liu Y."/>
            <person name="Xu W."/>
            <person name="Pan J."/>
            <person name="Luo Z.H."/>
            <person name="Li M."/>
        </authorList>
    </citation>
    <scope>NUCLEOTIDE SEQUENCE [LARGE SCALE GENOMIC DNA]</scope>
    <source>
        <strain evidence="2">HyVt-369</strain>
    </source>
</reference>
<proteinExistence type="predicted"/>
<dbReference type="AlphaFoldDB" id="A0A7C1NMM1"/>
<feature type="compositionally biased region" description="Basic and acidic residues" evidence="1">
    <location>
        <begin position="24"/>
        <end position="37"/>
    </location>
</feature>